<feature type="region of interest" description="Disordered" evidence="1">
    <location>
        <begin position="1050"/>
        <end position="1174"/>
    </location>
</feature>
<proteinExistence type="predicted"/>
<dbReference type="Proteomes" id="UP001460270">
    <property type="component" value="Unassembled WGS sequence"/>
</dbReference>
<dbReference type="InterPro" id="IPR013087">
    <property type="entry name" value="Znf_C2H2_type"/>
</dbReference>
<feature type="region of interest" description="Disordered" evidence="1">
    <location>
        <begin position="1537"/>
        <end position="1579"/>
    </location>
</feature>
<dbReference type="PROSITE" id="PS00028">
    <property type="entry name" value="ZINC_FINGER_C2H2_1"/>
    <property type="match status" value="1"/>
</dbReference>
<feature type="region of interest" description="Disordered" evidence="1">
    <location>
        <begin position="971"/>
        <end position="1023"/>
    </location>
</feature>
<feature type="compositionally biased region" description="Basic and acidic residues" evidence="1">
    <location>
        <begin position="1096"/>
        <end position="1109"/>
    </location>
</feature>
<accession>A0AAW0NR31</accession>
<feature type="region of interest" description="Disordered" evidence="1">
    <location>
        <begin position="775"/>
        <end position="809"/>
    </location>
</feature>
<feature type="compositionally biased region" description="Polar residues" evidence="1">
    <location>
        <begin position="992"/>
        <end position="1005"/>
    </location>
</feature>
<dbReference type="EMBL" id="JBBPFD010000014">
    <property type="protein sequence ID" value="KAK7899125.1"/>
    <property type="molecule type" value="Genomic_DNA"/>
</dbReference>
<feature type="compositionally biased region" description="Polar residues" evidence="1">
    <location>
        <begin position="1549"/>
        <end position="1561"/>
    </location>
</feature>
<comment type="caution">
    <text evidence="3">The sequence shown here is derived from an EMBL/GenBank/DDBJ whole genome shotgun (WGS) entry which is preliminary data.</text>
</comment>
<reference evidence="4" key="1">
    <citation type="submission" date="2024-04" db="EMBL/GenBank/DDBJ databases">
        <title>Salinicola lusitanus LLJ914,a marine bacterium isolated from the Okinawa Trough.</title>
        <authorList>
            <person name="Li J."/>
        </authorList>
    </citation>
    <scope>NUCLEOTIDE SEQUENCE [LARGE SCALE GENOMIC DNA]</scope>
</reference>
<feature type="compositionally biased region" description="Polar residues" evidence="1">
    <location>
        <begin position="797"/>
        <end position="809"/>
    </location>
</feature>
<feature type="domain" description="C2H2-type" evidence="2">
    <location>
        <begin position="358"/>
        <end position="380"/>
    </location>
</feature>
<feature type="compositionally biased region" description="Basic and acidic residues" evidence="1">
    <location>
        <begin position="776"/>
        <end position="792"/>
    </location>
</feature>
<feature type="compositionally biased region" description="Low complexity" evidence="1">
    <location>
        <begin position="1214"/>
        <end position="1226"/>
    </location>
</feature>
<feature type="compositionally biased region" description="Polar residues" evidence="1">
    <location>
        <begin position="1013"/>
        <end position="1023"/>
    </location>
</feature>
<sequence length="1773" mass="199186">MEKEKICCSICCLEFPEIYQNALYIHEVKYLTPWIFYKDFLFNQKIHVKHKLPALGLSQITVCFCVEENNSLFLCHICKDQGNMSSLESHVFSNGHYENYFANTDPNVLSFAWKSSNFSLSENSIMQKHKEKGCGELQLLHVPAKLHTQCTSKTYREVMIVLHQNKSLSDIFEERKLHIVSIQTYRDDANRKHPLLGLQNLVECICKSPYLMKHYLCTLCGLHVFSSNIIRHVLEFNHLFCYFNKYHPSTLEAKKCYPTYNQDFANTMTDLAKQSEKLHGLGDIQQVNLKPSQVLSVSNACFEEAVRKIESFTKKNNLIPVVKPGNKLEPCTSGNSISESKAGEPSLSRAEQSYRVHCQNCNQRFRTNPFFADHLLKCKHQETFRKNFGQAVDKPTTANKCKPHLPKCSSLIKHDHSYVGMSLVVTIFSHEVTLDPVYLCFACEAVVLCDRLEQHMNSLRHLVQSLIYRNPWRLPFGWKAQLDYNSLKLQACKEEDERGADQQIIRILDVPSSFYPLGANLTFAKVMEKLSKFHPLLMNGVPRCETFSKLQDNDRFPLLGRDFLVKYGQAISGWKFLCLLCKQTLSSNDYAGHVFSWGHVVSFLDKYHPGSLDLHTSNKEILLDLAKQAARIHRVANEQEILFDQSIFEATDYNRKVHLLSAQMTRCGKGLIPCITPTMKLVARQRQTHEKDLSLSAGATQESKVEKIESISEKHSEKAADVVQSTDQESSIQTVETMEISLQEKCQDPIQQEIKKQDLPDVSAPIENIVALKRPRCSEMDTSDPKTEDVSPKQRRTSAPENEMGNQKTNETGECDWICGSVAKSVPHYGSLLWSYIKKKPRKPVIGLSEVYECVFKDHAPIYLCRCCSLQFKEHYIDRHVSETWHYKNYLERMGEHPLLQGKNWRSLILTQAATWERNKGYGHAQVVEMTSEEFSKLSSTSEYHIGIRIVKKHLSMEEENKKNLATANLKKTTQEDEKMEIDSEPSEPVTAPSQTDLLSKTNSKSNEKMINENESQGPETSIKTTAAATLSCNLTTPTFTAATPAICTSSKSLTDPKDRPENTGQHVGLKVEDETPTVAPKPSNSDCQILTNEHVFPDADSKKSEESRPTLIDEETGLKTGDETPAVAPKPSNPDCQILTNKHVFPDADSKKSEESTLIDEETGLKTGDETPTVTPKPIKSVCKFITIGHVFPKIKSKTASTDNNNSDKLEHTTTASTSTDSPDPTSKYVCRFMTAKFANSNMSTTPTTHLEPPPPDGIAISSKSSAETIHAPPSDSDVTSVTQTTALSTSQDSSTVTDCTLVCDANVSKHAPNLQDVVVKRKADSDMACAIPFKVALSDNNTLSVKNAAHTDSSKKTIMPSAAPAQSTPKILDNHSKPSEKQLKLNVNAASHITKTGTVDKICSLTPTTPSCDSHPTATEVSGKTSTTMPKIGMDLMLKVSCKESQHVYCFACSVKLERSDHLTSTIHQINCVKAKYPEWGSKPDDKKLSDMVTLIAETEKSQNMTCKFIEVPLDVYKELKGLPDNKAIEKVQGMIRKKSSKKSAQRRLSSEASPNYSVSPYEATSPDIGKENSATKPKPKCFAEPLRQSFVSSPNLPVQKPTSKVAPRIIKGSTTDVPSTLCHILRVKNRPVIGLSFVWECRVVPPGLPTFYLCESCCQTIKVNEICDHMISVEHNWNYILKQYPMFMMWRDEEFLPEMKDELTNDIAGWVLGREELMDAQTVLLSEEWFEWVRAAPFGEALNVVKRIRQEKKNTTLPLIVRGECDESSH</sequence>
<evidence type="ECO:0000256" key="1">
    <source>
        <dbReference type="SAM" id="MobiDB-lite"/>
    </source>
</evidence>
<organism evidence="3 4">
    <name type="scientific">Mugilogobius chulae</name>
    <name type="common">yellowstripe goby</name>
    <dbReference type="NCBI Taxonomy" id="88201"/>
    <lineage>
        <taxon>Eukaryota</taxon>
        <taxon>Metazoa</taxon>
        <taxon>Chordata</taxon>
        <taxon>Craniata</taxon>
        <taxon>Vertebrata</taxon>
        <taxon>Euteleostomi</taxon>
        <taxon>Actinopterygii</taxon>
        <taxon>Neopterygii</taxon>
        <taxon>Teleostei</taxon>
        <taxon>Neoteleostei</taxon>
        <taxon>Acanthomorphata</taxon>
        <taxon>Gobiaria</taxon>
        <taxon>Gobiiformes</taxon>
        <taxon>Gobioidei</taxon>
        <taxon>Gobiidae</taxon>
        <taxon>Gobionellinae</taxon>
        <taxon>Mugilogobius</taxon>
    </lineage>
</organism>
<keyword evidence="4" id="KW-1185">Reference proteome</keyword>
<feature type="region of interest" description="Disordered" evidence="1">
    <location>
        <begin position="1245"/>
        <end position="1292"/>
    </location>
</feature>
<feature type="compositionally biased region" description="Polar residues" evidence="1">
    <location>
        <begin position="1083"/>
        <end position="1092"/>
    </location>
</feature>
<evidence type="ECO:0000313" key="3">
    <source>
        <dbReference type="EMBL" id="KAK7899125.1"/>
    </source>
</evidence>
<protein>
    <recommendedName>
        <fullName evidence="2">C2H2-type domain-containing protein</fullName>
    </recommendedName>
</protein>
<feature type="region of interest" description="Disordered" evidence="1">
    <location>
        <begin position="1199"/>
        <end position="1226"/>
    </location>
</feature>
<feature type="compositionally biased region" description="Low complexity" evidence="1">
    <location>
        <begin position="1276"/>
        <end position="1287"/>
    </location>
</feature>
<evidence type="ECO:0000313" key="4">
    <source>
        <dbReference type="Proteomes" id="UP001460270"/>
    </source>
</evidence>
<feature type="compositionally biased region" description="Basic residues" evidence="1">
    <location>
        <begin position="1538"/>
        <end position="1548"/>
    </location>
</feature>
<feature type="compositionally biased region" description="Basic and acidic residues" evidence="1">
    <location>
        <begin position="1145"/>
        <end position="1156"/>
    </location>
</feature>
<gene>
    <name evidence="3" type="ORF">WMY93_019978</name>
</gene>
<feature type="region of interest" description="Disordered" evidence="1">
    <location>
        <begin position="1353"/>
        <end position="1373"/>
    </location>
</feature>
<evidence type="ECO:0000259" key="2">
    <source>
        <dbReference type="PROSITE" id="PS00028"/>
    </source>
</evidence>
<name>A0AAW0NR31_9GOBI</name>